<dbReference type="AlphaFoldDB" id="A0A2R4SXG9"/>
<evidence type="ECO:0000256" key="2">
    <source>
        <dbReference type="SAM" id="SignalP"/>
    </source>
</evidence>
<dbReference type="Proteomes" id="UP000244201">
    <property type="component" value="Chromosome"/>
</dbReference>
<feature type="region of interest" description="Disordered" evidence="1">
    <location>
        <begin position="25"/>
        <end position="80"/>
    </location>
</feature>
<organism evidence="3 4">
    <name type="scientific">Streptomyces lunaelactis</name>
    <dbReference type="NCBI Taxonomy" id="1535768"/>
    <lineage>
        <taxon>Bacteria</taxon>
        <taxon>Bacillati</taxon>
        <taxon>Actinomycetota</taxon>
        <taxon>Actinomycetes</taxon>
        <taxon>Kitasatosporales</taxon>
        <taxon>Streptomycetaceae</taxon>
        <taxon>Streptomyces</taxon>
    </lineage>
</organism>
<dbReference type="KEGG" id="slk:SLUN_04545"/>
<evidence type="ECO:0000256" key="1">
    <source>
        <dbReference type="SAM" id="MobiDB-lite"/>
    </source>
</evidence>
<dbReference type="RefSeq" id="WP_108147266.1">
    <property type="nucleotide sequence ID" value="NZ_CP026304.1"/>
</dbReference>
<dbReference type="EMBL" id="CP026304">
    <property type="protein sequence ID" value="AVZ71576.1"/>
    <property type="molecule type" value="Genomic_DNA"/>
</dbReference>
<proteinExistence type="predicted"/>
<dbReference type="OrthoDB" id="4568594at2"/>
<evidence type="ECO:0000313" key="3">
    <source>
        <dbReference type="EMBL" id="AVZ71576.1"/>
    </source>
</evidence>
<gene>
    <name evidence="3" type="ORF">SLUN_04545</name>
</gene>
<protein>
    <recommendedName>
        <fullName evidence="5">Tat pathway signal sequence domain protein</fullName>
    </recommendedName>
</protein>
<accession>A0A2R4SXG9</accession>
<evidence type="ECO:0008006" key="5">
    <source>
        <dbReference type="Google" id="ProtNLM"/>
    </source>
</evidence>
<feature type="signal peptide" evidence="2">
    <location>
        <begin position="1"/>
        <end position="27"/>
    </location>
</feature>
<keyword evidence="2" id="KW-0732">Signal</keyword>
<name>A0A2R4SXG9_9ACTN</name>
<feature type="chain" id="PRO_5038534082" description="Tat pathway signal sequence domain protein" evidence="2">
    <location>
        <begin position="28"/>
        <end position="280"/>
    </location>
</feature>
<dbReference type="GeneID" id="55654538"/>
<evidence type="ECO:0000313" key="4">
    <source>
        <dbReference type="Proteomes" id="UP000244201"/>
    </source>
</evidence>
<sequence>MNIWLPFRLVAATAVTGLMLTACGSSGEPPTASGSPSAAPRTSSPSQSPATPVPSATAATTPPGTRAPTTPAPGGSAPVLGSGSLQPLWPFATLAEAQAWQRDYRSGGHQPWHLDPDRTALSFTQGYLGFRDIGRISSRSVSGAHARIGVALSGPEGGTAAIVHLVRYGTGPDAPWEVVGTDDTTFSLTVPGYGSIVRSPLVTGGRITGVDEGIRLQVRQPSSGALLGSSCCSSAGGNDQPWKQSVSFSGARDPVLTVVASTGGHIAEVERFTVTAVRTG</sequence>
<keyword evidence="4" id="KW-1185">Reference proteome</keyword>
<feature type="compositionally biased region" description="Low complexity" evidence="1">
    <location>
        <begin position="25"/>
        <end position="78"/>
    </location>
</feature>
<reference evidence="3 4" key="1">
    <citation type="submission" date="2018-01" db="EMBL/GenBank/DDBJ databases">
        <title>Complete genome sequence of Streptomyces lunaelactis MM109T, a Ferroverdin A producer isolated from cave moonmilk deposits.</title>
        <authorList>
            <person name="Naome A."/>
            <person name="Martinet L."/>
            <person name="Maciejewska M."/>
            <person name="Anderssen S."/>
            <person name="Adam D."/>
            <person name="Tenconi E."/>
            <person name="Deflandre B."/>
            <person name="Arguelles-Arias A."/>
            <person name="Calusinska M."/>
            <person name="Copieters W."/>
            <person name="Karim L."/>
            <person name="Hanikenne M."/>
            <person name="Baurain D."/>
            <person name="van Wezel G."/>
            <person name="Smargiasso N."/>
            <person name="de Pauw E."/>
            <person name="Delfosse P."/>
            <person name="Rigali S."/>
        </authorList>
    </citation>
    <scope>NUCLEOTIDE SEQUENCE [LARGE SCALE GENOMIC DNA]</scope>
    <source>
        <strain evidence="3 4">MM109</strain>
    </source>
</reference>